<organism evidence="3 4">
    <name type="scientific">Argiope bruennichi</name>
    <name type="common">Wasp spider</name>
    <name type="synonym">Aranea bruennichi</name>
    <dbReference type="NCBI Taxonomy" id="94029"/>
    <lineage>
        <taxon>Eukaryota</taxon>
        <taxon>Metazoa</taxon>
        <taxon>Ecdysozoa</taxon>
        <taxon>Arthropoda</taxon>
        <taxon>Chelicerata</taxon>
        <taxon>Arachnida</taxon>
        <taxon>Araneae</taxon>
        <taxon>Araneomorphae</taxon>
        <taxon>Entelegynae</taxon>
        <taxon>Araneoidea</taxon>
        <taxon>Araneidae</taxon>
        <taxon>Argiope</taxon>
    </lineage>
</organism>
<feature type="transmembrane region" description="Helical" evidence="1">
    <location>
        <begin position="38"/>
        <end position="59"/>
    </location>
</feature>
<keyword evidence="4" id="KW-1185">Reference proteome</keyword>
<evidence type="ECO:0000256" key="1">
    <source>
        <dbReference type="SAM" id="Phobius"/>
    </source>
</evidence>
<name>A0A8T0EKV9_ARGBR</name>
<feature type="signal peptide" evidence="2">
    <location>
        <begin position="1"/>
        <end position="17"/>
    </location>
</feature>
<feature type="chain" id="PRO_5035865185" evidence="2">
    <location>
        <begin position="18"/>
        <end position="152"/>
    </location>
</feature>
<gene>
    <name evidence="3" type="ORF">HNY73_016017</name>
</gene>
<keyword evidence="1" id="KW-0472">Membrane</keyword>
<evidence type="ECO:0000313" key="3">
    <source>
        <dbReference type="EMBL" id="KAF8773346.1"/>
    </source>
</evidence>
<protein>
    <submittedName>
        <fullName evidence="3">Uncharacterized protein</fullName>
    </submittedName>
</protein>
<evidence type="ECO:0000313" key="4">
    <source>
        <dbReference type="Proteomes" id="UP000807504"/>
    </source>
</evidence>
<keyword evidence="1" id="KW-1133">Transmembrane helix</keyword>
<dbReference type="Proteomes" id="UP000807504">
    <property type="component" value="Unassembled WGS sequence"/>
</dbReference>
<evidence type="ECO:0000256" key="2">
    <source>
        <dbReference type="SAM" id="SignalP"/>
    </source>
</evidence>
<sequence>MFRLAIFACIALCLVQGSFVPAQPYDYGYAVKSLQPPMFRLVVFACIALYLVQGSFLPAQPYDYGYAVRNPFSHQYKQEAGNGVGGVVGSYGTVDARGNFQYRNYASGAGYPIYGYGLNGYGLRYDGYGHPYGVYGNLGYGYGGALGYPALF</sequence>
<keyword evidence="1" id="KW-0812">Transmembrane</keyword>
<dbReference type="EMBL" id="JABXBU010002227">
    <property type="protein sequence ID" value="KAF8773346.1"/>
    <property type="molecule type" value="Genomic_DNA"/>
</dbReference>
<proteinExistence type="predicted"/>
<reference evidence="3" key="1">
    <citation type="journal article" date="2020" name="bioRxiv">
        <title>Chromosome-level reference genome of the European wasp spider Argiope bruennichi: a resource for studies on range expansion and evolutionary adaptation.</title>
        <authorList>
            <person name="Sheffer M.M."/>
            <person name="Hoppe A."/>
            <person name="Krehenwinkel H."/>
            <person name="Uhl G."/>
            <person name="Kuss A.W."/>
            <person name="Jensen L."/>
            <person name="Jensen C."/>
            <person name="Gillespie R.G."/>
            <person name="Hoff K.J."/>
            <person name="Prost S."/>
        </authorList>
    </citation>
    <scope>NUCLEOTIDE SEQUENCE</scope>
</reference>
<comment type="caution">
    <text evidence="3">The sequence shown here is derived from an EMBL/GenBank/DDBJ whole genome shotgun (WGS) entry which is preliminary data.</text>
</comment>
<accession>A0A8T0EKV9</accession>
<keyword evidence="2" id="KW-0732">Signal</keyword>
<reference evidence="3" key="2">
    <citation type="submission" date="2020-06" db="EMBL/GenBank/DDBJ databases">
        <authorList>
            <person name="Sheffer M."/>
        </authorList>
    </citation>
    <scope>NUCLEOTIDE SEQUENCE</scope>
</reference>
<dbReference type="AlphaFoldDB" id="A0A8T0EKV9"/>